<evidence type="ECO:0000313" key="1">
    <source>
        <dbReference type="EMBL" id="KAK0414799.1"/>
    </source>
</evidence>
<sequence>MPPEPESLSAELKKELEDGLKQDDMTLSCEKNVFTTLFEAEKFRTQASLFFFNVNPNGEPPTRFANALKKYKPEDRLLVVVYEESEKVRRIMSVLLCRRKNRKKKVFLLPNGKVYKSVTDVLKKCFVTSGKWYFAFYEDGEDGFCHYDGKFTIYPMESSGEHDLYYLISPKDYQQYCITQRKSLEEEILEKKTREGATRNLYSSNNNSYTISADWKIMDSANKKISIENLHQKKDAWYESKKDDICYDVDSTYSKLRNKNSLNDSRTRKAFTDSGVPENLLPLLFEIGRQATFRMYPIMYPMYKDLSLFMIYQLRVFLQSQYNDEVQANHPAYKNTDLNDIHEELKVLKDEMIQRKESFADKYKSFERHDAGKDLHDFGGGTYFESLEHQRLFILTYHHTLIEEPSYTVDDIFKKYDDFIKDVVIPAESGFEHVAQRSLIFEDELRRRRFYYRVEEDVYKPFIVDIEYDKMRAKYVIKQIKPIEPVKELSTAEKEKKEKRKKKQIIWRRIINRCPRETLAQAVQERVNAIIEIIIEEYNNFCSVKRIPPITFSDLVNRYEDCGQIWKQLNKRLFAFNNKIDAAFHATKHTQDGEYGFPRLFESTVDQIRSDVASYFKDSCETDSALKTQKESNLILHSEFNSFTGEMHVNAHWSQGDKKMVYVIGQSGEPGFKTNFFTTKTGDTNKHVAINASTDEQSIADSLLVHRFNNCRLHQPRPIFAVIKKDLMHNMNDMQDWAKPNFVEGLACHLHNNRFESAAVVRSLHSSHYFIGMSWNVVKFKKQDGEQFIQKMNSDFNADKSHYMLTRCDDSVMLLYSGIYVEVIEEQLKPILKEICALFFEGERKEFDKHNGTSPAPNSISDHDLASFLNRVRTAGLPFDRFNNWSEYAWCDHKIKLLVSVKPTDGSPSFDCFLVSSFSYFGDISSCKF</sequence>
<protein>
    <submittedName>
        <fullName evidence="1">Uncharacterized protein</fullName>
    </submittedName>
</protein>
<accession>A0AA39LZA8</accession>
<dbReference type="Proteomes" id="UP001175271">
    <property type="component" value="Unassembled WGS sequence"/>
</dbReference>
<comment type="caution">
    <text evidence="1">The sequence shown here is derived from an EMBL/GenBank/DDBJ whole genome shotgun (WGS) entry which is preliminary data.</text>
</comment>
<reference evidence="1" key="1">
    <citation type="submission" date="2023-06" db="EMBL/GenBank/DDBJ databases">
        <title>Genomic analysis of the entomopathogenic nematode Steinernema hermaphroditum.</title>
        <authorList>
            <person name="Schwarz E.M."/>
            <person name="Heppert J.K."/>
            <person name="Baniya A."/>
            <person name="Schwartz H.T."/>
            <person name="Tan C.-H."/>
            <person name="Antoshechkin I."/>
            <person name="Sternberg P.W."/>
            <person name="Goodrich-Blair H."/>
            <person name="Dillman A.R."/>
        </authorList>
    </citation>
    <scope>NUCLEOTIDE SEQUENCE</scope>
    <source>
        <strain evidence="1">PS9179</strain>
        <tissue evidence="1">Whole animal</tissue>
    </source>
</reference>
<dbReference type="AlphaFoldDB" id="A0AA39LZA8"/>
<dbReference type="EMBL" id="JAUCMV010000002">
    <property type="protein sequence ID" value="KAK0414799.1"/>
    <property type="molecule type" value="Genomic_DNA"/>
</dbReference>
<evidence type="ECO:0000313" key="2">
    <source>
        <dbReference type="Proteomes" id="UP001175271"/>
    </source>
</evidence>
<proteinExistence type="predicted"/>
<organism evidence="1 2">
    <name type="scientific">Steinernema hermaphroditum</name>
    <dbReference type="NCBI Taxonomy" id="289476"/>
    <lineage>
        <taxon>Eukaryota</taxon>
        <taxon>Metazoa</taxon>
        <taxon>Ecdysozoa</taxon>
        <taxon>Nematoda</taxon>
        <taxon>Chromadorea</taxon>
        <taxon>Rhabditida</taxon>
        <taxon>Tylenchina</taxon>
        <taxon>Panagrolaimomorpha</taxon>
        <taxon>Strongyloidoidea</taxon>
        <taxon>Steinernematidae</taxon>
        <taxon>Steinernema</taxon>
    </lineage>
</organism>
<name>A0AA39LZA8_9BILA</name>
<gene>
    <name evidence="1" type="ORF">QR680_011619</name>
</gene>
<keyword evidence="2" id="KW-1185">Reference proteome</keyword>